<evidence type="ECO:0000256" key="2">
    <source>
        <dbReference type="ARBA" id="ARBA00009967"/>
    </source>
</evidence>
<keyword evidence="9" id="KW-1133">Transmembrane helix</keyword>
<keyword evidence="9" id="KW-0472">Membrane</keyword>
<dbReference type="Gene3D" id="3.50.50.60">
    <property type="entry name" value="FAD/NAD(P)-binding domain"/>
    <property type="match status" value="1"/>
</dbReference>
<dbReference type="PANTHER" id="PTHR15944:SF0">
    <property type="entry name" value="PRENYLCYSTEINE LYASE DOMAIN-CONTAINING PROTEIN"/>
    <property type="match status" value="1"/>
</dbReference>
<evidence type="ECO:0000313" key="12">
    <source>
        <dbReference type="Proteomes" id="UP000277580"/>
    </source>
</evidence>
<protein>
    <submittedName>
        <fullName evidence="11">FAD/NAD(P)-binding domain-containing protein</fullName>
    </submittedName>
</protein>
<sequence length="684" mass="76936">MENPPAYSERSFLINNEHKANRPPSSIIFSDDGLYPDLTPNLNEWAGHRHPKRRIIVRKTESRDWTTYPGPIIQICSLAAFFYFLLFCGVLSLCLVVGLRPRADPPYVRKVAIIGAGPAGASAAYNIRKYARHHGILVDITIFEKDSHIGGRSTRHISLSDEDGDTVQISATGFHESNQNLVQITKEVGLKPVWLDGRVDTDLSGRSGERWGVFDGNSIVFRQAHPTNFLTGWWWSFKLFYFYGYSPRYTRDTAQDTLSKFSRVYTSFFPFESLPELVKDLELEEEITSTGSQLLTAHGVSDAFQRELVNAWARRDFAQNLGTMSGLAAVTAFDDGGDMTVQGGHWSLFETMIDRSNVDLRLNAAVFGLRRMDWGGWVVASQPAHGDNDPEDGDYTEFDSVILTAPWQFSELDIKGEPLENVPANREYAGLHITLFKSPRMLSGGYFNYNGEVPETLLTTLRDFEFKDMNSKTGVEGVGSVGFYEIKSVKRSDRVDMMGVVITEWLYKLVSPAKIEDSTIKAMLGAGEDEDGIISWIDRHEWPAAIPYVYPKTQSTPLPPLKLSPNFYYTSAIESLGSTMELSSLMGANIATLVVNEWWKEGRGKRPVRNFNEPAGKNSHDTQTLWPETAYSWGRGVYEGIWRDVLHNSGQEKVMESEEAEVLNESEEVEISTESEEQKQEAAE</sequence>
<evidence type="ECO:0000256" key="6">
    <source>
        <dbReference type="ARBA" id="ARBA00023002"/>
    </source>
</evidence>
<evidence type="ECO:0000256" key="8">
    <source>
        <dbReference type="SAM" id="MobiDB-lite"/>
    </source>
</evidence>
<feature type="domain" description="Prenylcysteine lyase" evidence="10">
    <location>
        <begin position="233"/>
        <end position="600"/>
    </location>
</feature>
<evidence type="ECO:0000256" key="9">
    <source>
        <dbReference type="SAM" id="Phobius"/>
    </source>
</evidence>
<gene>
    <name evidence="11" type="ORF">P167DRAFT_571913</name>
</gene>
<evidence type="ECO:0000256" key="4">
    <source>
        <dbReference type="ARBA" id="ARBA00022729"/>
    </source>
</evidence>
<dbReference type="EMBL" id="ML119115">
    <property type="protein sequence ID" value="RPB15047.1"/>
    <property type="molecule type" value="Genomic_DNA"/>
</dbReference>
<dbReference type="InParanoid" id="A0A3N4KWZ4"/>
<dbReference type="SUPFAM" id="SSF51905">
    <property type="entry name" value="FAD/NAD(P)-binding domain"/>
    <property type="match status" value="1"/>
</dbReference>
<dbReference type="GO" id="GO:0001735">
    <property type="term" value="F:prenylcysteine oxidase activity"/>
    <property type="evidence" value="ECO:0007669"/>
    <property type="project" value="InterPro"/>
</dbReference>
<keyword evidence="4" id="KW-0732">Signal</keyword>
<evidence type="ECO:0000256" key="7">
    <source>
        <dbReference type="ARBA" id="ARBA00023180"/>
    </source>
</evidence>
<evidence type="ECO:0000259" key="10">
    <source>
        <dbReference type="Pfam" id="PF07156"/>
    </source>
</evidence>
<comment type="cofactor">
    <cofactor evidence="1">
        <name>FAD</name>
        <dbReference type="ChEBI" id="CHEBI:57692"/>
    </cofactor>
</comment>
<keyword evidence="6" id="KW-0560">Oxidoreductase</keyword>
<evidence type="ECO:0000256" key="3">
    <source>
        <dbReference type="ARBA" id="ARBA00022630"/>
    </source>
</evidence>
<dbReference type="InterPro" id="IPR036188">
    <property type="entry name" value="FAD/NAD-bd_sf"/>
</dbReference>
<feature type="compositionally biased region" description="Acidic residues" evidence="8">
    <location>
        <begin position="657"/>
        <end position="675"/>
    </location>
</feature>
<feature type="region of interest" description="Disordered" evidence="8">
    <location>
        <begin position="653"/>
        <end position="684"/>
    </location>
</feature>
<dbReference type="Pfam" id="PF07156">
    <property type="entry name" value="Prenylcys_lyase"/>
    <property type="match status" value="1"/>
</dbReference>
<dbReference type="OrthoDB" id="437369at2759"/>
<accession>A0A3N4KWZ4</accession>
<name>A0A3N4KWZ4_9PEZI</name>
<dbReference type="Pfam" id="PF13450">
    <property type="entry name" value="NAD_binding_8"/>
    <property type="match status" value="1"/>
</dbReference>
<evidence type="ECO:0000256" key="1">
    <source>
        <dbReference type="ARBA" id="ARBA00001974"/>
    </source>
</evidence>
<keyword evidence="7" id="KW-0325">Glycoprotein</keyword>
<reference evidence="11 12" key="1">
    <citation type="journal article" date="2018" name="Nat. Ecol. Evol.">
        <title>Pezizomycetes genomes reveal the molecular basis of ectomycorrhizal truffle lifestyle.</title>
        <authorList>
            <person name="Murat C."/>
            <person name="Payen T."/>
            <person name="Noel B."/>
            <person name="Kuo A."/>
            <person name="Morin E."/>
            <person name="Chen J."/>
            <person name="Kohler A."/>
            <person name="Krizsan K."/>
            <person name="Balestrini R."/>
            <person name="Da Silva C."/>
            <person name="Montanini B."/>
            <person name="Hainaut M."/>
            <person name="Levati E."/>
            <person name="Barry K.W."/>
            <person name="Belfiori B."/>
            <person name="Cichocki N."/>
            <person name="Clum A."/>
            <person name="Dockter R.B."/>
            <person name="Fauchery L."/>
            <person name="Guy J."/>
            <person name="Iotti M."/>
            <person name="Le Tacon F."/>
            <person name="Lindquist E.A."/>
            <person name="Lipzen A."/>
            <person name="Malagnac F."/>
            <person name="Mello A."/>
            <person name="Molinier V."/>
            <person name="Miyauchi S."/>
            <person name="Poulain J."/>
            <person name="Riccioni C."/>
            <person name="Rubini A."/>
            <person name="Sitrit Y."/>
            <person name="Splivallo R."/>
            <person name="Traeger S."/>
            <person name="Wang M."/>
            <person name="Zifcakova L."/>
            <person name="Wipf D."/>
            <person name="Zambonelli A."/>
            <person name="Paolocci F."/>
            <person name="Nowrousian M."/>
            <person name="Ottonello S."/>
            <person name="Baldrian P."/>
            <person name="Spatafora J.W."/>
            <person name="Henrissat B."/>
            <person name="Nagy L.G."/>
            <person name="Aury J.M."/>
            <person name="Wincker P."/>
            <person name="Grigoriev I.V."/>
            <person name="Bonfante P."/>
            <person name="Martin F.M."/>
        </authorList>
    </citation>
    <scope>NUCLEOTIDE SEQUENCE [LARGE SCALE GENOMIC DNA]</scope>
    <source>
        <strain evidence="11 12">CCBAS932</strain>
    </source>
</reference>
<evidence type="ECO:0000256" key="5">
    <source>
        <dbReference type="ARBA" id="ARBA00022827"/>
    </source>
</evidence>
<keyword evidence="12" id="KW-1185">Reference proteome</keyword>
<dbReference type="GO" id="GO:0030327">
    <property type="term" value="P:prenylated protein catabolic process"/>
    <property type="evidence" value="ECO:0007669"/>
    <property type="project" value="TreeGrafter"/>
</dbReference>
<dbReference type="PANTHER" id="PTHR15944">
    <property type="entry name" value="FARNESYLCYSTEINE LYASE"/>
    <property type="match status" value="1"/>
</dbReference>
<keyword evidence="3" id="KW-0285">Flavoprotein</keyword>
<dbReference type="InterPro" id="IPR010795">
    <property type="entry name" value="Prenylcys_lyase"/>
</dbReference>
<proteinExistence type="inferred from homology"/>
<comment type="similarity">
    <text evidence="2">Belongs to the prenylcysteine oxidase family.</text>
</comment>
<keyword evidence="9" id="KW-0812">Transmembrane</keyword>
<keyword evidence="5" id="KW-0274">FAD</keyword>
<dbReference type="GO" id="GO:0030328">
    <property type="term" value="P:prenylcysteine catabolic process"/>
    <property type="evidence" value="ECO:0007669"/>
    <property type="project" value="InterPro"/>
</dbReference>
<evidence type="ECO:0000313" key="11">
    <source>
        <dbReference type="EMBL" id="RPB15047.1"/>
    </source>
</evidence>
<organism evidence="11 12">
    <name type="scientific">Morchella conica CCBAS932</name>
    <dbReference type="NCBI Taxonomy" id="1392247"/>
    <lineage>
        <taxon>Eukaryota</taxon>
        <taxon>Fungi</taxon>
        <taxon>Dikarya</taxon>
        <taxon>Ascomycota</taxon>
        <taxon>Pezizomycotina</taxon>
        <taxon>Pezizomycetes</taxon>
        <taxon>Pezizales</taxon>
        <taxon>Morchellaceae</taxon>
        <taxon>Morchella</taxon>
    </lineage>
</organism>
<dbReference type="Proteomes" id="UP000277580">
    <property type="component" value="Unassembled WGS sequence"/>
</dbReference>
<dbReference type="AlphaFoldDB" id="A0A3N4KWZ4"/>
<dbReference type="InterPro" id="IPR017046">
    <property type="entry name" value="Prenylcysteine_Oxase1"/>
</dbReference>
<feature type="transmembrane region" description="Helical" evidence="9">
    <location>
        <begin position="72"/>
        <end position="99"/>
    </location>
</feature>